<evidence type="ECO:0000313" key="8">
    <source>
        <dbReference type="Proteomes" id="UP001449178"/>
    </source>
</evidence>
<sequence length="149" mass="16552">MSLFSSFSPMMVWLILGAILILLEMLVPGVFLFWLGIAALIVGALLHFFTFSVMVQILLFAIFSIITVLIGIKTYKRGEKDIRSQDPNQVRGAEYIGKIYTITTAVEEGEGRLPLGDSVWRIAGENIPAGSKIRITKVTGNTLNYERVE</sequence>
<dbReference type="Gene3D" id="2.40.50.140">
    <property type="entry name" value="Nucleic acid-binding proteins"/>
    <property type="match status" value="1"/>
</dbReference>
<protein>
    <submittedName>
        <fullName evidence="7">NfeD family protein</fullName>
    </submittedName>
</protein>
<name>A0ABZ3BZL1_9GAMM</name>
<dbReference type="PANTHER" id="PTHR33507">
    <property type="entry name" value="INNER MEMBRANE PROTEIN YBBJ"/>
    <property type="match status" value="1"/>
</dbReference>
<dbReference type="PANTHER" id="PTHR33507:SF3">
    <property type="entry name" value="INNER MEMBRANE PROTEIN YBBJ"/>
    <property type="match status" value="1"/>
</dbReference>
<evidence type="ECO:0000256" key="1">
    <source>
        <dbReference type="ARBA" id="ARBA00004141"/>
    </source>
</evidence>
<evidence type="ECO:0000313" key="7">
    <source>
        <dbReference type="EMBL" id="WZW87807.1"/>
    </source>
</evidence>
<evidence type="ECO:0000256" key="2">
    <source>
        <dbReference type="ARBA" id="ARBA00022692"/>
    </source>
</evidence>
<dbReference type="InterPro" id="IPR052165">
    <property type="entry name" value="Membrane_assoc_protease"/>
</dbReference>
<keyword evidence="2 5" id="KW-0812">Transmembrane</keyword>
<dbReference type="Pfam" id="PF01957">
    <property type="entry name" value="NfeD"/>
    <property type="match status" value="1"/>
</dbReference>
<dbReference type="InterPro" id="IPR012340">
    <property type="entry name" value="NA-bd_OB-fold"/>
</dbReference>
<proteinExistence type="predicted"/>
<feature type="transmembrane region" description="Helical" evidence="5">
    <location>
        <begin position="55"/>
        <end position="75"/>
    </location>
</feature>
<keyword evidence="8" id="KW-1185">Reference proteome</keyword>
<evidence type="ECO:0000259" key="6">
    <source>
        <dbReference type="Pfam" id="PF01957"/>
    </source>
</evidence>
<dbReference type="Proteomes" id="UP001449178">
    <property type="component" value="Chromosome"/>
</dbReference>
<organism evidence="7 8">
    <name type="scientific">Ignatzschineria larvae DSM 13226</name>
    <dbReference type="NCBI Taxonomy" id="1111732"/>
    <lineage>
        <taxon>Bacteria</taxon>
        <taxon>Pseudomonadati</taxon>
        <taxon>Pseudomonadota</taxon>
        <taxon>Gammaproteobacteria</taxon>
        <taxon>Cardiobacteriales</taxon>
        <taxon>Ignatzschineriaceae</taxon>
        <taxon>Ignatzschineria</taxon>
    </lineage>
</organism>
<gene>
    <name evidence="7" type="ORF">WMO13_00055</name>
</gene>
<dbReference type="InterPro" id="IPR002810">
    <property type="entry name" value="NfeD-like_C"/>
</dbReference>
<evidence type="ECO:0000256" key="4">
    <source>
        <dbReference type="ARBA" id="ARBA00023136"/>
    </source>
</evidence>
<reference evidence="7 8" key="1">
    <citation type="submission" date="2024-03" db="EMBL/GenBank/DDBJ databases">
        <title>Complete Genome Sequence and Annotation of Ignatzschineria larvae DSM 13226.</title>
        <authorList>
            <person name="Cantrell E."/>
            <person name="Burcham Z.M."/>
        </authorList>
    </citation>
    <scope>NUCLEOTIDE SEQUENCE [LARGE SCALE GENOMIC DNA]</scope>
    <source>
        <strain evidence="7 8">DSM 13226</strain>
    </source>
</reference>
<accession>A0ABZ3BZL1</accession>
<feature type="domain" description="NfeD-like C-terminal" evidence="6">
    <location>
        <begin position="93"/>
        <end position="143"/>
    </location>
</feature>
<dbReference type="EMBL" id="CP150637">
    <property type="protein sequence ID" value="WZW87807.1"/>
    <property type="molecule type" value="Genomic_DNA"/>
</dbReference>
<comment type="subcellular location">
    <subcellularLocation>
        <location evidence="1">Membrane</location>
        <topology evidence="1">Multi-pass membrane protein</topology>
    </subcellularLocation>
</comment>
<keyword evidence="4 5" id="KW-0472">Membrane</keyword>
<keyword evidence="3 5" id="KW-1133">Transmembrane helix</keyword>
<evidence type="ECO:0000256" key="3">
    <source>
        <dbReference type="ARBA" id="ARBA00022989"/>
    </source>
</evidence>
<dbReference type="RefSeq" id="WP_051396181.1">
    <property type="nucleotide sequence ID" value="NZ_AZOD01000013.1"/>
</dbReference>
<evidence type="ECO:0000256" key="5">
    <source>
        <dbReference type="SAM" id="Phobius"/>
    </source>
</evidence>